<comment type="caution">
    <text evidence="9">The sequence shown here is derived from an EMBL/GenBank/DDBJ whole genome shotgun (WGS) entry which is preliminary data.</text>
</comment>
<dbReference type="InterPro" id="IPR006073">
    <property type="entry name" value="GTP-bd"/>
</dbReference>
<dbReference type="InterPro" id="IPR027417">
    <property type="entry name" value="P-loop_NTPase"/>
</dbReference>
<feature type="domain" description="MnmE helical" evidence="8">
    <location>
        <begin position="152"/>
        <end position="602"/>
    </location>
</feature>
<dbReference type="AlphaFoldDB" id="A0A0G2EID3"/>
<dbReference type="Gene3D" id="3.30.1360.120">
    <property type="entry name" value="Probable tRNA modification gtpase trme, domain 1"/>
    <property type="match status" value="1"/>
</dbReference>
<protein>
    <submittedName>
        <fullName evidence="9">Putative mitochondrial gtpase</fullName>
    </submittedName>
</protein>
<evidence type="ECO:0000256" key="5">
    <source>
        <dbReference type="ARBA" id="ARBA00023134"/>
    </source>
</evidence>
<dbReference type="InterPro" id="IPR027368">
    <property type="entry name" value="MnmE_dom2"/>
</dbReference>
<dbReference type="InterPro" id="IPR027266">
    <property type="entry name" value="TrmE/GcvT-like"/>
</dbReference>
<dbReference type="HAMAP" id="MF_00379">
    <property type="entry name" value="GTPase_MnmE"/>
    <property type="match status" value="1"/>
</dbReference>
<dbReference type="GO" id="GO:0005525">
    <property type="term" value="F:GTP binding"/>
    <property type="evidence" value="ECO:0007669"/>
    <property type="project" value="UniProtKB-KW"/>
</dbReference>
<dbReference type="SUPFAM" id="SSF52540">
    <property type="entry name" value="P-loop containing nucleoside triphosphate hydrolases"/>
    <property type="match status" value="1"/>
</dbReference>
<organism evidence="9 10">
    <name type="scientific">Phaeomoniella chlamydospora</name>
    <name type="common">Phaeoacremonium chlamydosporum</name>
    <dbReference type="NCBI Taxonomy" id="158046"/>
    <lineage>
        <taxon>Eukaryota</taxon>
        <taxon>Fungi</taxon>
        <taxon>Dikarya</taxon>
        <taxon>Ascomycota</taxon>
        <taxon>Pezizomycotina</taxon>
        <taxon>Eurotiomycetes</taxon>
        <taxon>Chaetothyriomycetidae</taxon>
        <taxon>Phaeomoniellales</taxon>
        <taxon>Phaeomoniellaceae</taxon>
        <taxon>Phaeomoniella</taxon>
    </lineage>
</organism>
<evidence type="ECO:0000259" key="6">
    <source>
        <dbReference type="Pfam" id="PF01926"/>
    </source>
</evidence>
<keyword evidence="3" id="KW-0819">tRNA processing</keyword>
<evidence type="ECO:0000259" key="8">
    <source>
        <dbReference type="Pfam" id="PF12631"/>
    </source>
</evidence>
<feature type="domain" description="G" evidence="6">
    <location>
        <begin position="252"/>
        <end position="388"/>
    </location>
</feature>
<dbReference type="CDD" id="cd14858">
    <property type="entry name" value="TrmE_N"/>
    <property type="match status" value="1"/>
</dbReference>
<name>A0A0G2EID3_PHACM</name>
<keyword evidence="10" id="KW-1185">Reference proteome</keyword>
<dbReference type="NCBIfam" id="TIGR00231">
    <property type="entry name" value="small_GTP"/>
    <property type="match status" value="1"/>
</dbReference>
<dbReference type="Pfam" id="PF01926">
    <property type="entry name" value="MMR_HSR1"/>
    <property type="match status" value="1"/>
</dbReference>
<comment type="subcellular location">
    <subcellularLocation>
        <location evidence="1">Mitochondrion</location>
    </subcellularLocation>
</comment>
<dbReference type="PANTHER" id="PTHR42714">
    <property type="entry name" value="TRNA MODIFICATION GTPASE GTPBP3"/>
    <property type="match status" value="1"/>
</dbReference>
<keyword evidence="4" id="KW-0547">Nucleotide-binding</keyword>
<dbReference type="GO" id="GO:0070899">
    <property type="term" value="P:mitochondrial tRNA wobble uridine modification"/>
    <property type="evidence" value="ECO:0007669"/>
    <property type="project" value="EnsemblFungi"/>
</dbReference>
<dbReference type="OrthoDB" id="188276at2759"/>
<evidence type="ECO:0000259" key="7">
    <source>
        <dbReference type="Pfam" id="PF10396"/>
    </source>
</evidence>
<gene>
    <name evidence="9" type="ORF">UCRPC4_g03387</name>
</gene>
<evidence type="ECO:0000313" key="10">
    <source>
        <dbReference type="Proteomes" id="UP000053317"/>
    </source>
</evidence>
<dbReference type="CDD" id="cd04164">
    <property type="entry name" value="trmE"/>
    <property type="match status" value="1"/>
</dbReference>
<reference evidence="9 10" key="2">
    <citation type="submission" date="2015-05" db="EMBL/GenBank/DDBJ databases">
        <authorList>
            <person name="Morales-Cruz A."/>
            <person name="Amrine K.C."/>
            <person name="Cantu D."/>
        </authorList>
    </citation>
    <scope>NUCLEOTIDE SEQUENCE [LARGE SCALE GENOMIC DNA]</scope>
    <source>
        <strain evidence="9">UCRPC4</strain>
    </source>
</reference>
<dbReference type="EMBL" id="LCWF01000080">
    <property type="protein sequence ID" value="KKY21971.1"/>
    <property type="molecule type" value="Genomic_DNA"/>
</dbReference>
<evidence type="ECO:0000256" key="2">
    <source>
        <dbReference type="ARBA" id="ARBA00011043"/>
    </source>
</evidence>
<dbReference type="Pfam" id="PF12631">
    <property type="entry name" value="MnmE_helical"/>
    <property type="match status" value="1"/>
</dbReference>
<dbReference type="InterPro" id="IPR004520">
    <property type="entry name" value="GTPase_MnmE"/>
</dbReference>
<evidence type="ECO:0000256" key="1">
    <source>
        <dbReference type="ARBA" id="ARBA00004173"/>
    </source>
</evidence>
<sequence length="605" mass="64664">MNAVLRSRLILPTIHTNTTGDTIYALSTASGRAAIAVIRISGPACLKIYQGLCPGKPLPRPRTAILRRLHKPKDASSGPVVLDSSALVLYFSSPHTATGEDVLELHVHGGNAIVRAVLEAIPECGRSSSTSIRYAEPGEFTRRAFYNERLDLTQVEALGDILVSETEQQRRLAVSGSESSLGARYEDWRKMLLYARGELEALIDFSEDQHFDESPATFMTSISGQILKLKHQLELHITNASKGELLRNGINLALLGAPNAGKSSLLNCIAGRDAAIVSSEAGTTRDIVDVGVDIGGWYCKLGDTAGLRNAFSSSTTVTPGSIIGEIEREGIRRAKARALDSDVIVAVLSIETGDRPNSGPFLHIEPEVASAIEQCKENGKMIIVAVNKIDLLASSSNPANPGTRDDILTQLSKLNSPSIQPSPLSTLLTSIPPSRIVPISCHQASSSIPSSSSSDPGNIQHLLQSLLETFTDLTTPSTDAVIDISIGNKTDDSSITIAPPYSSIDPFTYWSHSLSVSHRQATNLRQCLYHLNDYLEVARIDDSTSEPDIETDIDIVASAEHLRHAANCLAKITGRTSGGNDGSGSGAGDVEDVLGVVFEKFCVGK</sequence>
<dbReference type="GO" id="GO:0030488">
    <property type="term" value="P:tRNA methylation"/>
    <property type="evidence" value="ECO:0007669"/>
    <property type="project" value="TreeGrafter"/>
</dbReference>
<dbReference type="InterPro" id="IPR018948">
    <property type="entry name" value="GTP-bd_TrmE_N"/>
</dbReference>
<dbReference type="Gene3D" id="1.20.120.430">
    <property type="entry name" value="tRNA modification GTPase MnmE domain 2"/>
    <property type="match status" value="1"/>
</dbReference>
<dbReference type="Proteomes" id="UP000053317">
    <property type="component" value="Unassembled WGS sequence"/>
</dbReference>
<dbReference type="GO" id="GO:0005743">
    <property type="term" value="C:mitochondrial inner membrane"/>
    <property type="evidence" value="ECO:0007669"/>
    <property type="project" value="EnsemblFungi"/>
</dbReference>
<evidence type="ECO:0000313" key="9">
    <source>
        <dbReference type="EMBL" id="KKY21971.1"/>
    </source>
</evidence>
<dbReference type="PANTHER" id="PTHR42714:SF2">
    <property type="entry name" value="TRNA MODIFICATION GTPASE GTPBP3, MITOCHONDRIAL"/>
    <property type="match status" value="1"/>
</dbReference>
<accession>A0A0G2EID3</accession>
<dbReference type="InterPro" id="IPR025867">
    <property type="entry name" value="MnmE_helical"/>
</dbReference>
<feature type="domain" description="GTP-binding protein TrmE N-terminal" evidence="7">
    <location>
        <begin position="22"/>
        <end position="149"/>
    </location>
</feature>
<reference evidence="9 10" key="1">
    <citation type="submission" date="2015-05" db="EMBL/GenBank/DDBJ databases">
        <title>Distinctive expansion of gene families associated with plant cell wall degradation and secondary metabolism in the genomes of grapevine trunk pathogens.</title>
        <authorList>
            <person name="Lawrence D.P."/>
            <person name="Travadon R."/>
            <person name="Rolshausen P.E."/>
            <person name="Baumgartner K."/>
        </authorList>
    </citation>
    <scope>NUCLEOTIDE SEQUENCE [LARGE SCALE GENOMIC DNA]</scope>
    <source>
        <strain evidence="9">UCRPC4</strain>
    </source>
</reference>
<evidence type="ECO:0000256" key="4">
    <source>
        <dbReference type="ARBA" id="ARBA00022741"/>
    </source>
</evidence>
<keyword evidence="5" id="KW-0342">GTP-binding</keyword>
<evidence type="ECO:0000256" key="3">
    <source>
        <dbReference type="ARBA" id="ARBA00022694"/>
    </source>
</evidence>
<dbReference type="GO" id="GO:0003924">
    <property type="term" value="F:GTPase activity"/>
    <property type="evidence" value="ECO:0007669"/>
    <property type="project" value="InterPro"/>
</dbReference>
<dbReference type="Gene3D" id="3.40.50.300">
    <property type="entry name" value="P-loop containing nucleotide triphosphate hydrolases"/>
    <property type="match status" value="1"/>
</dbReference>
<dbReference type="InterPro" id="IPR031168">
    <property type="entry name" value="G_TrmE"/>
</dbReference>
<comment type="similarity">
    <text evidence="2">Belongs to the TRAFAC class TrmE-Era-EngA-EngB-Septin-like GTPase superfamily. TrmE GTPase family.</text>
</comment>
<dbReference type="InterPro" id="IPR005225">
    <property type="entry name" value="Small_GTP-bd"/>
</dbReference>
<dbReference type="FunFam" id="3.30.1360.120:FF:000007">
    <property type="entry name" value="tRNA modification GTPase GTPBP3, mitochondrial"/>
    <property type="match status" value="1"/>
</dbReference>
<dbReference type="Pfam" id="PF10396">
    <property type="entry name" value="TrmE_N"/>
    <property type="match status" value="1"/>
</dbReference>
<proteinExistence type="inferred from homology"/>